<evidence type="ECO:0000259" key="1">
    <source>
        <dbReference type="Pfam" id="PF03979"/>
    </source>
</evidence>
<accession>A0A975GI00</accession>
<keyword evidence="3" id="KW-1185">Reference proteome</keyword>
<feature type="domain" description="RNA polymerase sigma factor 70 region 1.1" evidence="1">
    <location>
        <begin position="17"/>
        <end position="73"/>
    </location>
</feature>
<dbReference type="InterPro" id="IPR007127">
    <property type="entry name" value="RNA_pol_sigma_70_r1_1"/>
</dbReference>
<protein>
    <submittedName>
        <fullName evidence="2">RNA polymerase sigma factor 70 domain-containing protein</fullName>
    </submittedName>
</protein>
<dbReference type="Proteomes" id="UP000663720">
    <property type="component" value="Chromosome"/>
</dbReference>
<dbReference type="KEGG" id="dli:dnl_43480"/>
<dbReference type="Pfam" id="PF03979">
    <property type="entry name" value="Sigma70_r1_1"/>
    <property type="match status" value="1"/>
</dbReference>
<reference evidence="2" key="1">
    <citation type="journal article" date="2021" name="Microb. Physiol.">
        <title>Proteogenomic Insights into the Physiology of Marine, Sulfate-Reducing, Filamentous Desulfonema limicola and Desulfonema magnum.</title>
        <authorList>
            <person name="Schnaars V."/>
            <person name="Wohlbrand L."/>
            <person name="Scheve S."/>
            <person name="Hinrichs C."/>
            <person name="Reinhardt R."/>
            <person name="Rabus R."/>
        </authorList>
    </citation>
    <scope>NUCLEOTIDE SEQUENCE</scope>
    <source>
        <strain evidence="2">5ac10</strain>
    </source>
</reference>
<dbReference type="AlphaFoldDB" id="A0A975GI00"/>
<name>A0A975GI00_9BACT</name>
<dbReference type="InterPro" id="IPR042189">
    <property type="entry name" value="RNA_pol_sigma_70_r1_1_sf"/>
</dbReference>
<gene>
    <name evidence="2" type="ORF">dnl_43480</name>
</gene>
<dbReference type="GO" id="GO:0003677">
    <property type="term" value="F:DNA binding"/>
    <property type="evidence" value="ECO:0007669"/>
    <property type="project" value="InterPro"/>
</dbReference>
<evidence type="ECO:0000313" key="2">
    <source>
        <dbReference type="EMBL" id="QTA81987.1"/>
    </source>
</evidence>
<sequence>MVENSAEKSNNGEKAGKAVLRELIVKGKKQGFLTFDELNSVLPDEALSPERMDETLILFDELNIEVIDEQKVTPAKKAKKIEKGDLVKLRLLLILVL</sequence>
<organism evidence="2 3">
    <name type="scientific">Desulfonema limicola</name>
    <dbReference type="NCBI Taxonomy" id="45656"/>
    <lineage>
        <taxon>Bacteria</taxon>
        <taxon>Pseudomonadati</taxon>
        <taxon>Thermodesulfobacteriota</taxon>
        <taxon>Desulfobacteria</taxon>
        <taxon>Desulfobacterales</taxon>
        <taxon>Desulfococcaceae</taxon>
        <taxon>Desulfonema</taxon>
    </lineage>
</organism>
<dbReference type="Gene3D" id="1.10.220.120">
    <property type="entry name" value="Sigma-70 factor, region 1.1"/>
    <property type="match status" value="1"/>
</dbReference>
<proteinExistence type="predicted"/>
<dbReference type="RefSeq" id="WP_207687959.1">
    <property type="nucleotide sequence ID" value="NZ_CP061799.1"/>
</dbReference>
<dbReference type="EMBL" id="CP061799">
    <property type="protein sequence ID" value="QTA81987.1"/>
    <property type="molecule type" value="Genomic_DNA"/>
</dbReference>
<evidence type="ECO:0000313" key="3">
    <source>
        <dbReference type="Proteomes" id="UP000663720"/>
    </source>
</evidence>
<dbReference type="GO" id="GO:0016987">
    <property type="term" value="F:sigma factor activity"/>
    <property type="evidence" value="ECO:0007669"/>
    <property type="project" value="InterPro"/>
</dbReference>